<protein>
    <submittedName>
        <fullName evidence="2">Uncharacterized protein</fullName>
    </submittedName>
</protein>
<feature type="compositionally biased region" description="Polar residues" evidence="1">
    <location>
        <begin position="38"/>
        <end position="62"/>
    </location>
</feature>
<reference evidence="2" key="1">
    <citation type="journal article" date="2020" name="Nature">
        <title>Giant virus diversity and host interactions through global metagenomics.</title>
        <authorList>
            <person name="Schulz F."/>
            <person name="Roux S."/>
            <person name="Paez-Espino D."/>
            <person name="Jungbluth S."/>
            <person name="Walsh D.A."/>
            <person name="Denef V.J."/>
            <person name="McMahon K.D."/>
            <person name="Konstantinidis K.T."/>
            <person name="Eloe-Fadrosh E.A."/>
            <person name="Kyrpides N.C."/>
            <person name="Woyke T."/>
        </authorList>
    </citation>
    <scope>NUCLEOTIDE SEQUENCE</scope>
    <source>
        <strain evidence="2">GVMAG-S-3300013006-138</strain>
    </source>
</reference>
<feature type="compositionally biased region" description="Basic residues" evidence="1">
    <location>
        <begin position="67"/>
        <end position="96"/>
    </location>
</feature>
<accession>A0A6C0KNS8</accession>
<organism evidence="2">
    <name type="scientific">viral metagenome</name>
    <dbReference type="NCBI Taxonomy" id="1070528"/>
    <lineage>
        <taxon>unclassified sequences</taxon>
        <taxon>metagenomes</taxon>
        <taxon>organismal metagenomes</taxon>
    </lineage>
</organism>
<evidence type="ECO:0000313" key="2">
    <source>
        <dbReference type="EMBL" id="QHU18350.1"/>
    </source>
</evidence>
<sequence>MENKEENTSWMTNTPLARKLALSVNLPGKGKSKATAARENTSRPASPNMESGTPSVDPSTVGATPKGGRRLRRKTRKSRKTRKARKNRKSRKNRKY</sequence>
<proteinExistence type="predicted"/>
<dbReference type="EMBL" id="MN740928">
    <property type="protein sequence ID" value="QHU18350.1"/>
    <property type="molecule type" value="Genomic_DNA"/>
</dbReference>
<feature type="region of interest" description="Disordered" evidence="1">
    <location>
        <begin position="25"/>
        <end position="96"/>
    </location>
</feature>
<name>A0A6C0KNS8_9ZZZZ</name>
<dbReference type="AlphaFoldDB" id="A0A6C0KNS8"/>
<evidence type="ECO:0000256" key="1">
    <source>
        <dbReference type="SAM" id="MobiDB-lite"/>
    </source>
</evidence>